<feature type="transmembrane region" description="Helical" evidence="1">
    <location>
        <begin position="70"/>
        <end position="88"/>
    </location>
</feature>
<organism evidence="2 3">
    <name type="scientific">Paramicrobacterium chengjingii</name>
    <dbReference type="NCBI Taxonomy" id="2769067"/>
    <lineage>
        <taxon>Bacteria</taxon>
        <taxon>Bacillati</taxon>
        <taxon>Actinomycetota</taxon>
        <taxon>Actinomycetes</taxon>
        <taxon>Micrococcales</taxon>
        <taxon>Microbacteriaceae</taxon>
        <taxon>Paramicrobacterium</taxon>
    </lineage>
</organism>
<proteinExistence type="predicted"/>
<dbReference type="Proteomes" id="UP000662814">
    <property type="component" value="Chromosome"/>
</dbReference>
<dbReference type="RefSeq" id="WP_166989548.1">
    <property type="nucleotide sequence ID" value="NZ_CP061169.1"/>
</dbReference>
<sequence>MFLRRAVYYWQLAAVLLLPLWLFVGWGIWGGSAWTFFGVVVAAPILFVALLIVTLVIYGRTEVREHNALSWIDVGILAVWHASIIGFGCFGSTASLFAVLTAVFGLTAFWVALWELVRSVTRKARATLKEFESMTGAGTHYSTVTPPRDRDERTNPDDDVFVIYEGRHDKSV</sequence>
<gene>
    <name evidence="2" type="ORF">HCR76_07175</name>
</gene>
<feature type="transmembrane region" description="Helical" evidence="1">
    <location>
        <begin position="7"/>
        <end position="29"/>
    </location>
</feature>
<evidence type="ECO:0000313" key="2">
    <source>
        <dbReference type="EMBL" id="QPZ39805.1"/>
    </source>
</evidence>
<accession>A0ABX6YMA1</accession>
<evidence type="ECO:0000256" key="1">
    <source>
        <dbReference type="SAM" id="Phobius"/>
    </source>
</evidence>
<keyword evidence="1" id="KW-1133">Transmembrane helix</keyword>
<protein>
    <submittedName>
        <fullName evidence="2">MFS transporter</fullName>
    </submittedName>
</protein>
<feature type="transmembrane region" description="Helical" evidence="1">
    <location>
        <begin position="94"/>
        <end position="117"/>
    </location>
</feature>
<evidence type="ECO:0000313" key="3">
    <source>
        <dbReference type="Proteomes" id="UP000662814"/>
    </source>
</evidence>
<dbReference type="EMBL" id="CP061169">
    <property type="protein sequence ID" value="QPZ39805.1"/>
    <property type="molecule type" value="Genomic_DNA"/>
</dbReference>
<keyword evidence="1" id="KW-0812">Transmembrane</keyword>
<feature type="transmembrane region" description="Helical" evidence="1">
    <location>
        <begin position="35"/>
        <end position="58"/>
    </location>
</feature>
<name>A0ABX6YMA1_9MICO</name>
<keyword evidence="3" id="KW-1185">Reference proteome</keyword>
<keyword evidence="1" id="KW-0472">Membrane</keyword>
<reference evidence="2 3" key="1">
    <citation type="submission" date="2020-12" db="EMBL/GenBank/DDBJ databases">
        <title>Microbacterium sp. HY060.</title>
        <authorList>
            <person name="Zhou J."/>
        </authorList>
    </citation>
    <scope>NUCLEOTIDE SEQUENCE [LARGE SCALE GENOMIC DNA]</scope>
    <source>
        <strain evidence="2 3">HY60</strain>
    </source>
</reference>